<dbReference type="InterPro" id="IPR039420">
    <property type="entry name" value="WalR-like"/>
</dbReference>
<feature type="modified residue" description="4-aspartylphosphate" evidence="6">
    <location>
        <position position="56"/>
    </location>
</feature>
<dbReference type="GO" id="GO:0005829">
    <property type="term" value="C:cytosol"/>
    <property type="evidence" value="ECO:0007669"/>
    <property type="project" value="TreeGrafter"/>
</dbReference>
<keyword evidence="4 7" id="KW-0238">DNA-binding</keyword>
<dbReference type="GO" id="GO:0000976">
    <property type="term" value="F:transcription cis-regulatory region binding"/>
    <property type="evidence" value="ECO:0007669"/>
    <property type="project" value="TreeGrafter"/>
</dbReference>
<keyword evidence="3" id="KW-0805">Transcription regulation</keyword>
<evidence type="ECO:0000256" key="3">
    <source>
        <dbReference type="ARBA" id="ARBA00023015"/>
    </source>
</evidence>
<dbReference type="RefSeq" id="WP_200310109.1">
    <property type="nucleotide sequence ID" value="NZ_JAENIM010000016.1"/>
</dbReference>
<dbReference type="Gene3D" id="1.10.10.10">
    <property type="entry name" value="Winged helix-like DNA-binding domain superfamily/Winged helix DNA-binding domain"/>
    <property type="match status" value="1"/>
</dbReference>
<dbReference type="Gene3D" id="6.10.250.690">
    <property type="match status" value="1"/>
</dbReference>
<dbReference type="AlphaFoldDB" id="A0A8J7MDY4"/>
<dbReference type="InterPro" id="IPR011006">
    <property type="entry name" value="CheY-like_superfamily"/>
</dbReference>
<evidence type="ECO:0000256" key="4">
    <source>
        <dbReference type="ARBA" id="ARBA00023125"/>
    </source>
</evidence>
<dbReference type="PROSITE" id="PS51755">
    <property type="entry name" value="OMPR_PHOB"/>
    <property type="match status" value="1"/>
</dbReference>
<evidence type="ECO:0000259" key="8">
    <source>
        <dbReference type="PROSITE" id="PS50110"/>
    </source>
</evidence>
<dbReference type="GO" id="GO:0006355">
    <property type="term" value="P:regulation of DNA-templated transcription"/>
    <property type="evidence" value="ECO:0007669"/>
    <property type="project" value="InterPro"/>
</dbReference>
<feature type="domain" description="Response regulatory" evidence="8">
    <location>
        <begin position="7"/>
        <end position="121"/>
    </location>
</feature>
<feature type="DNA-binding region" description="OmpR/PhoB-type" evidence="7">
    <location>
        <begin position="131"/>
        <end position="230"/>
    </location>
</feature>
<dbReference type="InterPro" id="IPR036388">
    <property type="entry name" value="WH-like_DNA-bd_sf"/>
</dbReference>
<evidence type="ECO:0000256" key="2">
    <source>
        <dbReference type="ARBA" id="ARBA00023012"/>
    </source>
</evidence>
<dbReference type="Pfam" id="PF00486">
    <property type="entry name" value="Trans_reg_C"/>
    <property type="match status" value="1"/>
</dbReference>
<dbReference type="PROSITE" id="PS50110">
    <property type="entry name" value="RESPONSE_REGULATORY"/>
    <property type="match status" value="1"/>
</dbReference>
<dbReference type="GO" id="GO:0032993">
    <property type="term" value="C:protein-DNA complex"/>
    <property type="evidence" value="ECO:0007669"/>
    <property type="project" value="TreeGrafter"/>
</dbReference>
<sequence>MMSEVPTILVCEDDEAVRCGVVDTLSFAGYEVIEARDGREAMDKALNASYRLMLLDLVMPHHSGFEVLQSLKKHRPGQAVIILSARGEEADRVKGLTMGADDYVVKPFSVRELLARVDAVLRRTVERPAEQGKVRCATGQLDFARMQMILATGEVVSLSERECDLLKYLSANNERAISREELLRHVWGIDPKNLHTRTVDMHIANLREKLGDKDQAVIVTVRGKGYMMILCDES</sequence>
<gene>
    <name evidence="10" type="ORF">JIN82_02740</name>
</gene>
<keyword evidence="1 6" id="KW-0597">Phosphoprotein</keyword>
<protein>
    <submittedName>
        <fullName evidence="10">Response regulator transcription factor</fullName>
    </submittedName>
</protein>
<feature type="domain" description="OmpR/PhoB-type" evidence="9">
    <location>
        <begin position="131"/>
        <end position="230"/>
    </location>
</feature>
<dbReference type="SUPFAM" id="SSF46894">
    <property type="entry name" value="C-terminal effector domain of the bipartite response regulators"/>
    <property type="match status" value="1"/>
</dbReference>
<dbReference type="InterPro" id="IPR001789">
    <property type="entry name" value="Sig_transdc_resp-reg_receiver"/>
</dbReference>
<reference evidence="10" key="1">
    <citation type="submission" date="2021-01" db="EMBL/GenBank/DDBJ databases">
        <title>Modified the classification status of verrucomicrobia.</title>
        <authorList>
            <person name="Feng X."/>
        </authorList>
    </citation>
    <scope>NUCLEOTIDE SEQUENCE</scope>
    <source>
        <strain evidence="10">_KCTC 22039</strain>
    </source>
</reference>
<accession>A0A8J7MDY4</accession>
<dbReference type="InterPro" id="IPR001867">
    <property type="entry name" value="OmpR/PhoB-type_DNA-bd"/>
</dbReference>
<dbReference type="Gene3D" id="3.40.50.2300">
    <property type="match status" value="1"/>
</dbReference>
<dbReference type="Proteomes" id="UP000624703">
    <property type="component" value="Unassembled WGS sequence"/>
</dbReference>
<dbReference type="CDD" id="cd00383">
    <property type="entry name" value="trans_reg_C"/>
    <property type="match status" value="1"/>
</dbReference>
<dbReference type="GO" id="GO:0000156">
    <property type="term" value="F:phosphorelay response regulator activity"/>
    <property type="evidence" value="ECO:0007669"/>
    <property type="project" value="TreeGrafter"/>
</dbReference>
<dbReference type="SMART" id="SM00448">
    <property type="entry name" value="REC"/>
    <property type="match status" value="1"/>
</dbReference>
<name>A0A8J7MDY4_9BACT</name>
<dbReference type="SUPFAM" id="SSF52172">
    <property type="entry name" value="CheY-like"/>
    <property type="match status" value="1"/>
</dbReference>
<evidence type="ECO:0000259" key="9">
    <source>
        <dbReference type="PROSITE" id="PS51755"/>
    </source>
</evidence>
<organism evidence="10 11">
    <name type="scientific">Persicirhabdus sediminis</name>
    <dbReference type="NCBI Taxonomy" id="454144"/>
    <lineage>
        <taxon>Bacteria</taxon>
        <taxon>Pseudomonadati</taxon>
        <taxon>Verrucomicrobiota</taxon>
        <taxon>Verrucomicrobiia</taxon>
        <taxon>Verrucomicrobiales</taxon>
        <taxon>Verrucomicrobiaceae</taxon>
        <taxon>Persicirhabdus</taxon>
    </lineage>
</organism>
<evidence type="ECO:0000256" key="5">
    <source>
        <dbReference type="ARBA" id="ARBA00023163"/>
    </source>
</evidence>
<dbReference type="EMBL" id="JAENIM010000016">
    <property type="protein sequence ID" value="MBK1790069.1"/>
    <property type="molecule type" value="Genomic_DNA"/>
</dbReference>
<keyword evidence="5" id="KW-0804">Transcription</keyword>
<keyword evidence="2" id="KW-0902">Two-component regulatory system</keyword>
<dbReference type="SMART" id="SM00862">
    <property type="entry name" value="Trans_reg_C"/>
    <property type="match status" value="1"/>
</dbReference>
<evidence type="ECO:0000256" key="1">
    <source>
        <dbReference type="ARBA" id="ARBA00022553"/>
    </source>
</evidence>
<proteinExistence type="predicted"/>
<evidence type="ECO:0000313" key="11">
    <source>
        <dbReference type="Proteomes" id="UP000624703"/>
    </source>
</evidence>
<dbReference type="PANTHER" id="PTHR48111:SF21">
    <property type="entry name" value="DNA-BINDING DUAL MASTER TRANSCRIPTIONAL REGULATOR RPAA"/>
    <property type="match status" value="1"/>
</dbReference>
<dbReference type="Pfam" id="PF00072">
    <property type="entry name" value="Response_reg"/>
    <property type="match status" value="1"/>
</dbReference>
<evidence type="ECO:0000256" key="6">
    <source>
        <dbReference type="PROSITE-ProRule" id="PRU00169"/>
    </source>
</evidence>
<evidence type="ECO:0000256" key="7">
    <source>
        <dbReference type="PROSITE-ProRule" id="PRU01091"/>
    </source>
</evidence>
<dbReference type="PANTHER" id="PTHR48111">
    <property type="entry name" value="REGULATOR OF RPOS"/>
    <property type="match status" value="1"/>
</dbReference>
<dbReference type="InterPro" id="IPR016032">
    <property type="entry name" value="Sig_transdc_resp-reg_C-effctor"/>
</dbReference>
<comment type="caution">
    <text evidence="10">The sequence shown here is derived from an EMBL/GenBank/DDBJ whole genome shotgun (WGS) entry which is preliminary data.</text>
</comment>
<keyword evidence="11" id="KW-1185">Reference proteome</keyword>
<evidence type="ECO:0000313" key="10">
    <source>
        <dbReference type="EMBL" id="MBK1790069.1"/>
    </source>
</evidence>